<protein>
    <submittedName>
        <fullName evidence="1">Histidine phosphatase family protein</fullName>
    </submittedName>
</protein>
<keyword evidence="2" id="KW-1185">Reference proteome</keyword>
<dbReference type="InterPro" id="IPR029033">
    <property type="entry name" value="His_PPase_superfam"/>
</dbReference>
<dbReference type="EMBL" id="JAAVJR010000003">
    <property type="protein sequence ID" value="NJW52581.1"/>
    <property type="molecule type" value="Genomic_DNA"/>
</dbReference>
<accession>A0ABX1CWB3</accession>
<comment type="caution">
    <text evidence="1">The sequence shown here is derived from an EMBL/GenBank/DDBJ whole genome shotgun (WGS) entry which is preliminary data.</text>
</comment>
<organism evidence="1 2">
    <name type="scientific">Salinimicrobium oceani</name>
    <dbReference type="NCBI Taxonomy" id="2722702"/>
    <lineage>
        <taxon>Bacteria</taxon>
        <taxon>Pseudomonadati</taxon>
        <taxon>Bacteroidota</taxon>
        <taxon>Flavobacteriia</taxon>
        <taxon>Flavobacteriales</taxon>
        <taxon>Flavobacteriaceae</taxon>
        <taxon>Salinimicrobium</taxon>
    </lineage>
</organism>
<dbReference type="Pfam" id="PF00300">
    <property type="entry name" value="His_Phos_1"/>
    <property type="match status" value="1"/>
</dbReference>
<dbReference type="InterPro" id="IPR013078">
    <property type="entry name" value="His_Pase_superF_clade-1"/>
</dbReference>
<dbReference type="Gene3D" id="3.40.50.1240">
    <property type="entry name" value="Phosphoglycerate mutase-like"/>
    <property type="match status" value="1"/>
</dbReference>
<evidence type="ECO:0000313" key="2">
    <source>
        <dbReference type="Proteomes" id="UP000703674"/>
    </source>
</evidence>
<dbReference type="RefSeq" id="WP_168137699.1">
    <property type="nucleotide sequence ID" value="NZ_JAAVJR010000003.1"/>
</dbReference>
<evidence type="ECO:0000313" key="1">
    <source>
        <dbReference type="EMBL" id="NJW52581.1"/>
    </source>
</evidence>
<dbReference type="SMART" id="SM00855">
    <property type="entry name" value="PGAM"/>
    <property type="match status" value="1"/>
</dbReference>
<dbReference type="Proteomes" id="UP000703674">
    <property type="component" value="Unassembled WGS sequence"/>
</dbReference>
<reference evidence="1 2" key="1">
    <citation type="submission" date="2020-03" db="EMBL/GenBank/DDBJ databases">
        <title>Salinimicrobium sp. nov, isolated from SCS.</title>
        <authorList>
            <person name="Cao W.R."/>
        </authorList>
    </citation>
    <scope>NUCLEOTIDE SEQUENCE [LARGE SCALE GENOMIC DNA]</scope>
    <source>
        <strain evidence="2">J15B91</strain>
    </source>
</reference>
<gene>
    <name evidence="1" type="ORF">HC175_06580</name>
</gene>
<sequence length="161" mass="18373">MKKLILVRHGKSSWVDDLPDVERPLKKRAYKDATLVINAFSEFVPEEIQLWSSPAVRAATTARYFQEELEIPEARFQIKKDLYTFDRNALLKMIGSCDQAVENLMIFGHNPAMTGVANTLGDQNFSNIPTTGLCMIQFETNDWSSVKNGKTLLYLFPKNLR</sequence>
<proteinExistence type="predicted"/>
<dbReference type="SUPFAM" id="SSF53254">
    <property type="entry name" value="Phosphoglycerate mutase-like"/>
    <property type="match status" value="1"/>
</dbReference>
<dbReference type="CDD" id="cd07040">
    <property type="entry name" value="HP"/>
    <property type="match status" value="1"/>
</dbReference>
<name>A0ABX1CWB3_9FLAO</name>